<dbReference type="PANTHER" id="PTHR30115">
    <property type="entry name" value="NITROGEN REGULATORY PROTEIN P-II"/>
    <property type="match status" value="1"/>
</dbReference>
<sequence>MALACKPQSLCAAQRVQAASCRPVPAALPAARARGVCYAAPPQSATYKELGSITCDLSAFPTVQFFRVEAIVRPWRLPYVINALGDAGIRGMTATPVRGVGMQGGRKERYGGSEFSLTDLVDKTKVEIVVVRDQVDLVARTVATSAHTGEIGDGKIFVHPVADVVRIRTAEVGGVAERMAGGLEDMLNSTPTSAAPSAAGTMDQAARN</sequence>
<proteinExistence type="inferred from homology"/>
<dbReference type="EMBL" id="CP126214">
    <property type="protein sequence ID" value="WIA16272.1"/>
    <property type="molecule type" value="Genomic_DNA"/>
</dbReference>
<dbReference type="Proteomes" id="UP001244341">
    <property type="component" value="Chromosome 7b"/>
</dbReference>
<keyword evidence="4" id="KW-1185">Reference proteome</keyword>
<feature type="region of interest" description="Disordered" evidence="2">
    <location>
        <begin position="185"/>
        <end position="208"/>
    </location>
</feature>
<evidence type="ECO:0000256" key="1">
    <source>
        <dbReference type="RuleBase" id="RU003936"/>
    </source>
</evidence>
<accession>A0ABY8U4T9</accession>
<protein>
    <recommendedName>
        <fullName evidence="5">PII protein</fullName>
    </recommendedName>
</protein>
<dbReference type="Pfam" id="PF00543">
    <property type="entry name" value="P-II"/>
    <property type="match status" value="1"/>
</dbReference>
<evidence type="ECO:0000313" key="4">
    <source>
        <dbReference type="Proteomes" id="UP001244341"/>
    </source>
</evidence>
<dbReference type="PRINTS" id="PR00340">
    <property type="entry name" value="PIIGLNB"/>
</dbReference>
<gene>
    <name evidence="3" type="ORF">OEZ85_012978</name>
</gene>
<dbReference type="InterPro" id="IPR015867">
    <property type="entry name" value="N-reg_PII/ATP_PRibTrfase_C"/>
</dbReference>
<dbReference type="Gene3D" id="3.30.70.120">
    <property type="match status" value="1"/>
</dbReference>
<evidence type="ECO:0000256" key="2">
    <source>
        <dbReference type="SAM" id="MobiDB-lite"/>
    </source>
</evidence>
<dbReference type="PROSITE" id="PS00638">
    <property type="entry name" value="PII_GLNB_CTER"/>
    <property type="match status" value="1"/>
</dbReference>
<dbReference type="PANTHER" id="PTHR30115:SF11">
    <property type="entry name" value="NITROGEN REGULATORY PROTEIN P-II HOMOLOG"/>
    <property type="match status" value="1"/>
</dbReference>
<name>A0ABY8U4T9_TETOB</name>
<reference evidence="3 4" key="1">
    <citation type="submission" date="2023-05" db="EMBL/GenBank/DDBJ databases">
        <title>A 100% complete, gapless, phased diploid assembly of the Scenedesmus obliquus UTEX 3031 genome.</title>
        <authorList>
            <person name="Biondi T.C."/>
            <person name="Hanschen E.R."/>
            <person name="Kwon T."/>
            <person name="Eng W."/>
            <person name="Kruse C.P.S."/>
            <person name="Koehler S.I."/>
            <person name="Kunde Y."/>
            <person name="Gleasner C.D."/>
            <person name="You Mak K.T."/>
            <person name="Polle J."/>
            <person name="Hovde B.T."/>
            <person name="Starkenburg S.R."/>
        </authorList>
    </citation>
    <scope>NUCLEOTIDE SEQUENCE [LARGE SCALE GENOMIC DNA]</scope>
    <source>
        <strain evidence="3 4">DOE0152z</strain>
    </source>
</reference>
<dbReference type="PROSITE" id="PS51343">
    <property type="entry name" value="PII_GLNB_DOM"/>
    <property type="match status" value="1"/>
</dbReference>
<comment type="similarity">
    <text evidence="1">Belongs to the P(II) protein family.</text>
</comment>
<dbReference type="InterPro" id="IPR011322">
    <property type="entry name" value="N-reg_PII-like_a/b"/>
</dbReference>
<organism evidence="3 4">
    <name type="scientific">Tetradesmus obliquus</name>
    <name type="common">Green alga</name>
    <name type="synonym">Acutodesmus obliquus</name>
    <dbReference type="NCBI Taxonomy" id="3088"/>
    <lineage>
        <taxon>Eukaryota</taxon>
        <taxon>Viridiplantae</taxon>
        <taxon>Chlorophyta</taxon>
        <taxon>core chlorophytes</taxon>
        <taxon>Chlorophyceae</taxon>
        <taxon>CS clade</taxon>
        <taxon>Sphaeropleales</taxon>
        <taxon>Scenedesmaceae</taxon>
        <taxon>Tetradesmus</taxon>
    </lineage>
</organism>
<dbReference type="InterPro" id="IPR002187">
    <property type="entry name" value="N-reg_PII"/>
</dbReference>
<evidence type="ECO:0008006" key="5">
    <source>
        <dbReference type="Google" id="ProtNLM"/>
    </source>
</evidence>
<dbReference type="SUPFAM" id="SSF54913">
    <property type="entry name" value="GlnB-like"/>
    <property type="match status" value="1"/>
</dbReference>
<dbReference type="SMART" id="SM00938">
    <property type="entry name" value="P-II"/>
    <property type="match status" value="1"/>
</dbReference>
<evidence type="ECO:0000313" key="3">
    <source>
        <dbReference type="EMBL" id="WIA16272.1"/>
    </source>
</evidence>
<feature type="compositionally biased region" description="Low complexity" evidence="2">
    <location>
        <begin position="189"/>
        <end position="199"/>
    </location>
</feature>
<dbReference type="InterPro" id="IPR017918">
    <property type="entry name" value="N-reg_PII_CS"/>
</dbReference>